<feature type="domain" description="Ketopantoate reductase C-terminal" evidence="3">
    <location>
        <begin position="299"/>
        <end position="428"/>
    </location>
</feature>
<reference evidence="4 5" key="1">
    <citation type="submission" date="2023-01" db="EMBL/GenBank/DDBJ databases">
        <title>Analysis of 21 Apiospora genomes using comparative genomics revels a genus with tremendous synthesis potential of carbohydrate active enzymes and secondary metabolites.</title>
        <authorList>
            <person name="Sorensen T."/>
        </authorList>
    </citation>
    <scope>NUCLEOTIDE SEQUENCE [LARGE SCALE GENOMIC DNA]</scope>
    <source>
        <strain evidence="4 5">CBS 24483</strain>
    </source>
</reference>
<keyword evidence="2" id="KW-0560">Oxidoreductase</keyword>
<dbReference type="Proteomes" id="UP001391051">
    <property type="component" value="Unassembled WGS sequence"/>
</dbReference>
<dbReference type="PANTHER" id="PTHR43765:SF2">
    <property type="entry name" value="2-DEHYDROPANTOATE 2-REDUCTASE"/>
    <property type="match status" value="1"/>
</dbReference>
<dbReference type="InterPro" id="IPR013328">
    <property type="entry name" value="6PGD_dom2"/>
</dbReference>
<sequence>MPIQGMSSRHEAFHLDPPLYYAPSLKQTNPFDVPFYRAPPAATSAGTAPTTQVPITTDMGSATYQKAVKSLRLSDQVHVLGFNREARYLMHCLSNAPGVPPPQLLLQHPDPITAWGHEGRKLVMQNADGSVTKTEIQKPHYVGHRRTAATVGLAKVGPIRNLVVTDTTAIRACLARNALLINHETTICLLGEGLGIMEHLNDTVFKDPNTRPTYVLGTMSQKLSRYTAEPNTSFSVTLRRPGRLCLTGIPREHLAEDANTPPDISHWPAVVARTRTQHLAKLLSGAPDLNVSPMALDNFLRQKLPAMVFSTATNSISAALGLTYAGILSSSSARRLWHELLDELVYIVASMPELQQSPEVTAYFTGRNFRQRAFNLLGRRDGTSPWVRLLRDGHRVPMTVLNGYFARIAENTGARKEILETIGAIVVARQQTRNEEIQLDIPMYRSPYMMDSDKVTAEGEPGQPIRLVYLNKKPGPEP</sequence>
<comment type="caution">
    <text evidence="4">The sequence shown here is derived from an EMBL/GenBank/DDBJ whole genome shotgun (WGS) entry which is preliminary data.</text>
</comment>
<proteinExistence type="predicted"/>
<evidence type="ECO:0000313" key="4">
    <source>
        <dbReference type="EMBL" id="KAK7962395.1"/>
    </source>
</evidence>
<protein>
    <recommendedName>
        <fullName evidence="3">Ketopantoate reductase C-terminal domain-containing protein</fullName>
    </recommendedName>
</protein>
<evidence type="ECO:0000256" key="2">
    <source>
        <dbReference type="ARBA" id="ARBA00023002"/>
    </source>
</evidence>
<evidence type="ECO:0000313" key="5">
    <source>
        <dbReference type="Proteomes" id="UP001391051"/>
    </source>
</evidence>
<dbReference type="InterPro" id="IPR050838">
    <property type="entry name" value="Ketopantoate_reductase"/>
</dbReference>
<dbReference type="PANTHER" id="PTHR43765">
    <property type="entry name" value="2-DEHYDROPANTOATE 2-REDUCTASE-RELATED"/>
    <property type="match status" value="1"/>
</dbReference>
<evidence type="ECO:0000256" key="1">
    <source>
        <dbReference type="ARBA" id="ARBA00022857"/>
    </source>
</evidence>
<keyword evidence="5" id="KW-1185">Reference proteome</keyword>
<gene>
    <name evidence="4" type="ORF">PG986_003220</name>
</gene>
<organism evidence="4 5">
    <name type="scientific">Apiospora aurea</name>
    <dbReference type="NCBI Taxonomy" id="335848"/>
    <lineage>
        <taxon>Eukaryota</taxon>
        <taxon>Fungi</taxon>
        <taxon>Dikarya</taxon>
        <taxon>Ascomycota</taxon>
        <taxon>Pezizomycotina</taxon>
        <taxon>Sordariomycetes</taxon>
        <taxon>Xylariomycetidae</taxon>
        <taxon>Amphisphaeriales</taxon>
        <taxon>Apiosporaceae</taxon>
        <taxon>Apiospora</taxon>
    </lineage>
</organism>
<accession>A0ABR1QR83</accession>
<dbReference type="GeneID" id="92072504"/>
<keyword evidence="1" id="KW-0521">NADP</keyword>
<dbReference type="EMBL" id="JAQQWE010000002">
    <property type="protein sequence ID" value="KAK7962395.1"/>
    <property type="molecule type" value="Genomic_DNA"/>
</dbReference>
<name>A0ABR1QR83_9PEZI</name>
<dbReference type="InterPro" id="IPR013752">
    <property type="entry name" value="KPA_reductase"/>
</dbReference>
<dbReference type="RefSeq" id="XP_066704506.1">
    <property type="nucleotide sequence ID" value="XM_066839442.1"/>
</dbReference>
<dbReference type="Pfam" id="PF08546">
    <property type="entry name" value="ApbA_C"/>
    <property type="match status" value="1"/>
</dbReference>
<dbReference type="Gene3D" id="1.10.1040.10">
    <property type="entry name" value="N-(1-d-carboxylethyl)-l-norvaline Dehydrogenase, domain 2"/>
    <property type="match status" value="1"/>
</dbReference>
<evidence type="ECO:0000259" key="3">
    <source>
        <dbReference type="Pfam" id="PF08546"/>
    </source>
</evidence>